<dbReference type="Proteomes" id="UP000591058">
    <property type="component" value="Unassembled WGS sequence"/>
</dbReference>
<dbReference type="GO" id="GO:0032049">
    <property type="term" value="P:cardiolipin biosynthetic process"/>
    <property type="evidence" value="ECO:0007669"/>
    <property type="project" value="UniProtKB-ARBA"/>
</dbReference>
<accession>A0A2H4VMQ2</accession>
<dbReference type="Gene3D" id="3.30.870.10">
    <property type="entry name" value="Endonuclease Chain A"/>
    <property type="match status" value="2"/>
</dbReference>
<evidence type="ECO:0000313" key="4">
    <source>
        <dbReference type="Proteomes" id="UP000232631"/>
    </source>
</evidence>
<dbReference type="SUPFAM" id="SSF49464">
    <property type="entry name" value="Carboxypeptidase regulatory domain-like"/>
    <property type="match status" value="1"/>
</dbReference>
<reference evidence="2 4" key="1">
    <citation type="submission" date="2016-10" db="EMBL/GenBank/DDBJ databases">
        <title>Comparative genomics between deep and shallow subseafloor isolates.</title>
        <authorList>
            <person name="Ishii S."/>
            <person name="Miller J.R."/>
            <person name="Sutton G."/>
            <person name="Suzuki S."/>
            <person name="Methe B."/>
            <person name="Inagaki F."/>
            <person name="Imachi H."/>
        </authorList>
    </citation>
    <scope>NUCLEOTIDE SEQUENCE [LARGE SCALE GENOMIC DNA]</scope>
    <source>
        <strain evidence="2 4">A8p</strain>
    </source>
</reference>
<dbReference type="InterPro" id="IPR008969">
    <property type="entry name" value="CarboxyPept-like_regulatory"/>
</dbReference>
<evidence type="ECO:0000313" key="5">
    <source>
        <dbReference type="Proteomes" id="UP000591058"/>
    </source>
</evidence>
<dbReference type="KEGG" id="msub:BK009_00970"/>
<dbReference type="SMART" id="SM00155">
    <property type="entry name" value="PLDc"/>
    <property type="match status" value="2"/>
</dbReference>
<dbReference type="Proteomes" id="UP000232631">
    <property type="component" value="Chromosome"/>
</dbReference>
<dbReference type="Pfam" id="PF13091">
    <property type="entry name" value="PLDc_2"/>
    <property type="match status" value="2"/>
</dbReference>
<sequence length="612" mass="69881">MNVKKPNIGIRGRVLDRDSHPMEGLVVQVEGAGKRKSILKDSHALEVLDKISPVSLKDYPVLGESETDENGFYEVLYPPSSYQNILDDEPTIQVLVKDVLGVSELKRTDKYTIVSKTLKDMEDIIIPRNWAEGWYVTLGGSRKSRFTDDNQVEVLVDNQIELESVVESIEKAQSHIYLTQFEFETDFTATFTSEGDGFRPQSVLTRNFQEAAERGVDVKIILNENLAVPDSFSQMEEFFQDSPVEIREFKSHGLHVMHAKTLVIDGEEAYVIGSPFKKDYWDSAQHRIHDSRRKPLGVRPVHDVSIKLKGGAVYHVEEFFCQMWNYITQEEYHGQGKIEPHTRNPVSSPAGKTPVQIVRSVTPETFTGDGELGIFEGYRKAFAKAQQFIYLENQFLTNKSIIKALKNVMNGNHDLEVIVVMNENPDNPGYKRWQNQCLKKMGITTFQDILDHPQIGFFTLWSTRCEKEKFRIQPIYVHTKVAIVDDIWATVGTANLDGSSLTYVNELEGVFDMEFHRNMEMNAILHQNSGEEIVKLRNTLWGEHLGTEDAPITGADNSWLKLWQKVANKNLRSLKQSKPYMNGQILPYSSEDSVEDQLKGLNLETRDWDILD</sequence>
<evidence type="ECO:0000313" key="2">
    <source>
        <dbReference type="EMBL" id="AUB59375.1"/>
    </source>
</evidence>
<feature type="domain" description="PLD phosphodiesterase" evidence="1">
    <location>
        <begin position="253"/>
        <end position="280"/>
    </location>
</feature>
<dbReference type="SUPFAM" id="SSF56024">
    <property type="entry name" value="Phospholipase D/nuclease"/>
    <property type="match status" value="2"/>
</dbReference>
<evidence type="ECO:0000313" key="3">
    <source>
        <dbReference type="EMBL" id="NMO08941.1"/>
    </source>
</evidence>
<reference evidence="3 5" key="2">
    <citation type="submission" date="2020-04" db="EMBL/GenBank/DDBJ databases">
        <title>Draft genome of Methanobacterium subterraneum isolated from animal feces.</title>
        <authorList>
            <person name="Ouboter H.T."/>
            <person name="Berger S."/>
            <person name="Gungor E."/>
            <person name="Jetten M.S.M."/>
            <person name="Welte C.U."/>
        </authorList>
    </citation>
    <scope>NUCLEOTIDE SEQUENCE [LARGE SCALE GENOMIC DNA]</scope>
    <source>
        <strain evidence="3">HO_2020</strain>
    </source>
</reference>
<dbReference type="InterPro" id="IPR001736">
    <property type="entry name" value="PLipase_D/transphosphatidylase"/>
</dbReference>
<dbReference type="AlphaFoldDB" id="A0A2H4VMQ2"/>
<organism evidence="2 4">
    <name type="scientific">Methanobacterium subterraneum</name>
    <dbReference type="NCBI Taxonomy" id="59277"/>
    <lineage>
        <taxon>Archaea</taxon>
        <taxon>Methanobacteriati</taxon>
        <taxon>Methanobacteriota</taxon>
        <taxon>Methanomada group</taxon>
        <taxon>Methanobacteria</taxon>
        <taxon>Methanobacteriales</taxon>
        <taxon>Methanobacteriaceae</taxon>
        <taxon>Methanobacterium</taxon>
    </lineage>
</organism>
<protein>
    <recommendedName>
        <fullName evidence="1">PLD phosphodiesterase domain-containing protein</fullName>
    </recommendedName>
</protein>
<gene>
    <name evidence="2" type="ORF">BK009_00970</name>
    <name evidence="3" type="ORF">HG719_03705</name>
</gene>
<dbReference type="PANTHER" id="PTHR21248:SF22">
    <property type="entry name" value="PHOSPHOLIPASE D"/>
    <property type="match status" value="1"/>
</dbReference>
<dbReference type="InterPro" id="IPR025202">
    <property type="entry name" value="PLD-like_dom"/>
</dbReference>
<dbReference type="EMBL" id="CP017768">
    <property type="protein sequence ID" value="AUB59375.1"/>
    <property type="molecule type" value="Genomic_DNA"/>
</dbReference>
<dbReference type="GeneID" id="35124122"/>
<dbReference type="GO" id="GO:0030572">
    <property type="term" value="F:phosphatidyltransferase activity"/>
    <property type="evidence" value="ECO:0007669"/>
    <property type="project" value="UniProtKB-ARBA"/>
</dbReference>
<dbReference type="EMBL" id="JABBYL010000011">
    <property type="protein sequence ID" value="NMO08941.1"/>
    <property type="molecule type" value="Genomic_DNA"/>
</dbReference>
<dbReference type="PROSITE" id="PS50035">
    <property type="entry name" value="PLD"/>
    <property type="match status" value="2"/>
</dbReference>
<proteinExistence type="predicted"/>
<evidence type="ECO:0000259" key="1">
    <source>
        <dbReference type="PROSITE" id="PS50035"/>
    </source>
</evidence>
<dbReference type="PANTHER" id="PTHR21248">
    <property type="entry name" value="CARDIOLIPIN SYNTHASE"/>
    <property type="match status" value="1"/>
</dbReference>
<dbReference type="RefSeq" id="WP_100907578.1">
    <property type="nucleotide sequence ID" value="NZ_CP017768.1"/>
</dbReference>
<keyword evidence="4" id="KW-1185">Reference proteome</keyword>
<name>A0A2H4VMQ2_9EURY</name>
<feature type="domain" description="PLD phosphodiesterase" evidence="1">
    <location>
        <begin position="473"/>
        <end position="500"/>
    </location>
</feature>